<dbReference type="GO" id="GO:0032259">
    <property type="term" value="P:methylation"/>
    <property type="evidence" value="ECO:0007669"/>
    <property type="project" value="UniProtKB-KW"/>
</dbReference>
<comment type="caution">
    <text evidence="2">The sequence shown here is derived from an EMBL/GenBank/DDBJ whole genome shotgun (WGS) entry which is preliminary data.</text>
</comment>
<dbReference type="Proteomes" id="UP001185015">
    <property type="component" value="Unassembled WGS sequence"/>
</dbReference>
<evidence type="ECO:0000259" key="1">
    <source>
        <dbReference type="Pfam" id="PF13847"/>
    </source>
</evidence>
<reference evidence="2 3" key="1">
    <citation type="submission" date="2023-07" db="EMBL/GenBank/DDBJ databases">
        <title>Genomic Encyclopedia of Type Strains, Phase IV (KMG-IV): sequencing the most valuable type-strain genomes for metagenomic binning, comparative biology and taxonomic classification.</title>
        <authorList>
            <person name="Goeker M."/>
        </authorList>
    </citation>
    <scope>NUCLEOTIDE SEQUENCE [LARGE SCALE GENOMIC DNA]</scope>
    <source>
        <strain evidence="2 3">DSM 17273</strain>
    </source>
</reference>
<evidence type="ECO:0000313" key="2">
    <source>
        <dbReference type="EMBL" id="MDR6223497.1"/>
    </source>
</evidence>
<keyword evidence="3" id="KW-1185">Reference proteome</keyword>
<dbReference type="RefSeq" id="WP_309740830.1">
    <property type="nucleotide sequence ID" value="NZ_JAVDQI010000008.1"/>
</dbReference>
<accession>A0AA90U0M2</accession>
<dbReference type="Pfam" id="PF13847">
    <property type="entry name" value="Methyltransf_31"/>
    <property type="match status" value="1"/>
</dbReference>
<protein>
    <submittedName>
        <fullName evidence="2">SAM-dependent methyltransferase</fullName>
    </submittedName>
</protein>
<name>A0AA90U0M2_9EURY</name>
<evidence type="ECO:0000313" key="3">
    <source>
        <dbReference type="Proteomes" id="UP001185015"/>
    </source>
</evidence>
<dbReference type="SUPFAM" id="SSF53335">
    <property type="entry name" value="S-adenosyl-L-methionine-dependent methyltransferases"/>
    <property type="match status" value="1"/>
</dbReference>
<feature type="domain" description="Methyltransferase" evidence="1">
    <location>
        <begin position="41"/>
        <end position="169"/>
    </location>
</feature>
<proteinExistence type="predicted"/>
<dbReference type="CDD" id="cd02440">
    <property type="entry name" value="AdoMet_MTases"/>
    <property type="match status" value="1"/>
</dbReference>
<dbReference type="EMBL" id="JAVDQI010000008">
    <property type="protein sequence ID" value="MDR6223497.1"/>
    <property type="molecule type" value="Genomic_DNA"/>
</dbReference>
<keyword evidence="2" id="KW-0808">Transferase</keyword>
<organism evidence="2 3">
    <name type="scientific">Methanococcoides alaskense</name>
    <dbReference type="NCBI Taxonomy" id="325778"/>
    <lineage>
        <taxon>Archaea</taxon>
        <taxon>Methanobacteriati</taxon>
        <taxon>Methanobacteriota</taxon>
        <taxon>Stenosarchaea group</taxon>
        <taxon>Methanomicrobia</taxon>
        <taxon>Methanosarcinales</taxon>
        <taxon>Methanosarcinaceae</taxon>
        <taxon>Methanococcoides</taxon>
    </lineage>
</organism>
<dbReference type="AlphaFoldDB" id="A0AA90U0M2"/>
<dbReference type="PANTHER" id="PTHR43591">
    <property type="entry name" value="METHYLTRANSFERASE"/>
    <property type="match status" value="1"/>
</dbReference>
<gene>
    <name evidence="2" type="ORF">J2750_001967</name>
</gene>
<dbReference type="Gene3D" id="3.40.50.150">
    <property type="entry name" value="Vaccinia Virus protein VP39"/>
    <property type="match status" value="1"/>
</dbReference>
<sequence>MESEEDIFLEMFDRLPRQGPGKDECTRKAYSMLSDLQESPHILDVGCGSGRQTLVLAEISKGHIDALDLNGLFLDDLNERARENGFSENIRTFIGSMIELPFEKENFDLIWAEGAIYIMGFKEGLSYWKQFLKKSGYIAVTEITWLKSSPSARARSFWDNYPEVAMGTIEEKKAIISDIGLDFIGSFVLPEKAWWDDYYVPLEKRLEEMKIKYEDNPVFAAIAEETYAEIDMYRECSDDYGYVFYIMQKKE</sequence>
<keyword evidence="2" id="KW-0489">Methyltransferase</keyword>
<dbReference type="PANTHER" id="PTHR43591:SF24">
    <property type="entry name" value="2-METHOXY-6-POLYPRENYL-1,4-BENZOQUINOL METHYLASE, MITOCHONDRIAL"/>
    <property type="match status" value="1"/>
</dbReference>
<dbReference type="InterPro" id="IPR029063">
    <property type="entry name" value="SAM-dependent_MTases_sf"/>
</dbReference>
<dbReference type="InterPro" id="IPR025714">
    <property type="entry name" value="Methyltranfer_dom"/>
</dbReference>
<dbReference type="GO" id="GO:0008168">
    <property type="term" value="F:methyltransferase activity"/>
    <property type="evidence" value="ECO:0007669"/>
    <property type="project" value="UniProtKB-KW"/>
</dbReference>